<evidence type="ECO:0000313" key="1">
    <source>
        <dbReference type="EMBL" id="PDX60102.1"/>
    </source>
</evidence>
<dbReference type="EMBL" id="NMTR01000021">
    <property type="protein sequence ID" value="PDX60102.1"/>
    <property type="molecule type" value="Genomic_DNA"/>
</dbReference>
<reference evidence="1 2" key="1">
    <citation type="journal article" date="2017" name="Front. Microbiol.">
        <title>New Insights into the Diversity of the Genus Faecalibacterium.</title>
        <authorList>
            <person name="Benevides L."/>
            <person name="Burman S."/>
            <person name="Martin R."/>
            <person name="Robert V."/>
            <person name="Thomas M."/>
            <person name="Miquel S."/>
            <person name="Chain F."/>
            <person name="Sokol H."/>
            <person name="Bermudez-Humaran L.G."/>
            <person name="Morrison M."/>
            <person name="Langella P."/>
            <person name="Azevedo V.A."/>
            <person name="Chatel J.M."/>
            <person name="Soares S."/>
        </authorList>
    </citation>
    <scope>NUCLEOTIDE SEQUENCE [LARGE SCALE GENOMIC DNA]</scope>
    <source>
        <strain evidence="2">CNCM I-4541</strain>
    </source>
</reference>
<proteinExistence type="predicted"/>
<sequence length="71" mass="8246">MSLYHHLKMWLQQKLWKKQPHDHEEETVAVPEVHTGKVAHHADADGTPAADKPIHYDNVAIPEIHIHPRHK</sequence>
<dbReference type="Proteomes" id="UP000220959">
    <property type="component" value="Unassembled WGS sequence"/>
</dbReference>
<gene>
    <name evidence="1" type="ORF">CGS49_08730</name>
</gene>
<evidence type="ECO:0000313" key="2">
    <source>
        <dbReference type="Proteomes" id="UP000220959"/>
    </source>
</evidence>
<keyword evidence="2" id="KW-1185">Reference proteome</keyword>
<organism evidence="1 2">
    <name type="scientific">Faecalibacterium langellae</name>
    <dbReference type="NCBI Taxonomy" id="3435293"/>
    <lineage>
        <taxon>Bacteria</taxon>
        <taxon>Bacillati</taxon>
        <taxon>Bacillota</taxon>
        <taxon>Clostridia</taxon>
        <taxon>Eubacteriales</taxon>
        <taxon>Oscillospiraceae</taxon>
        <taxon>Faecalibacterium</taxon>
    </lineage>
</organism>
<accession>A0ACC9CWA7</accession>
<comment type="caution">
    <text evidence="1">The sequence shown here is derived from an EMBL/GenBank/DDBJ whole genome shotgun (WGS) entry which is preliminary data.</text>
</comment>
<name>A0ACC9CWA7_9FIRM</name>
<protein>
    <submittedName>
        <fullName evidence="1">Uncharacterized protein</fullName>
    </submittedName>
</protein>